<keyword evidence="1" id="KW-0472">Membrane</keyword>
<evidence type="ECO:0000256" key="1">
    <source>
        <dbReference type="SAM" id="Phobius"/>
    </source>
</evidence>
<proteinExistence type="predicted"/>
<organism evidence="2 3">
    <name type="scientific">Panagrellus redivivus</name>
    <name type="common">Microworm</name>
    <dbReference type="NCBI Taxonomy" id="6233"/>
    <lineage>
        <taxon>Eukaryota</taxon>
        <taxon>Metazoa</taxon>
        <taxon>Ecdysozoa</taxon>
        <taxon>Nematoda</taxon>
        <taxon>Chromadorea</taxon>
        <taxon>Rhabditida</taxon>
        <taxon>Tylenchina</taxon>
        <taxon>Panagrolaimomorpha</taxon>
        <taxon>Panagrolaimoidea</taxon>
        <taxon>Panagrolaimidae</taxon>
        <taxon>Panagrellus</taxon>
    </lineage>
</organism>
<name>A0A7E4ZU70_PANRE</name>
<accession>A0A7E4ZU70</accession>
<sequence length="121" mass="13992">MNFRSNKWINMAPRKEAKNVDELANYEIAQPEGNANNGASNNNETLWNNVAAVSVWLLFFVIAFLFYTPFEETTLHCYYYMMLFALVLGAVSITKDYYKLAVVALMISAHPFISSWLRREH</sequence>
<protein>
    <submittedName>
        <fullName evidence="3">Transmembrane protein</fullName>
    </submittedName>
</protein>
<dbReference type="AlphaFoldDB" id="A0A7E4ZU70"/>
<reference evidence="2" key="1">
    <citation type="journal article" date="2013" name="Genetics">
        <title>The draft genome and transcriptome of Panagrellus redivivus are shaped by the harsh demands of a free-living lifestyle.</title>
        <authorList>
            <person name="Srinivasan J."/>
            <person name="Dillman A.R."/>
            <person name="Macchietto M.G."/>
            <person name="Heikkinen L."/>
            <person name="Lakso M."/>
            <person name="Fracchia K.M."/>
            <person name="Antoshechkin I."/>
            <person name="Mortazavi A."/>
            <person name="Wong G."/>
            <person name="Sternberg P.W."/>
        </authorList>
    </citation>
    <scope>NUCLEOTIDE SEQUENCE [LARGE SCALE GENOMIC DNA]</scope>
    <source>
        <strain evidence="2">MT8872</strain>
    </source>
</reference>
<evidence type="ECO:0000313" key="2">
    <source>
        <dbReference type="Proteomes" id="UP000492821"/>
    </source>
</evidence>
<feature type="transmembrane region" description="Helical" evidence="1">
    <location>
        <begin position="77"/>
        <end position="94"/>
    </location>
</feature>
<evidence type="ECO:0000313" key="3">
    <source>
        <dbReference type="WBParaSite" id="Pan_g17749.t1"/>
    </source>
</evidence>
<keyword evidence="1" id="KW-1133">Transmembrane helix</keyword>
<dbReference type="WBParaSite" id="Pan_g17749.t1">
    <property type="protein sequence ID" value="Pan_g17749.t1"/>
    <property type="gene ID" value="Pan_g17749"/>
</dbReference>
<reference evidence="3" key="2">
    <citation type="submission" date="2020-10" db="UniProtKB">
        <authorList>
            <consortium name="WormBaseParasite"/>
        </authorList>
    </citation>
    <scope>IDENTIFICATION</scope>
</reference>
<keyword evidence="1" id="KW-0812">Transmembrane</keyword>
<dbReference type="Proteomes" id="UP000492821">
    <property type="component" value="Unassembled WGS sequence"/>
</dbReference>
<feature type="transmembrane region" description="Helical" evidence="1">
    <location>
        <begin position="50"/>
        <end position="70"/>
    </location>
</feature>
<keyword evidence="2" id="KW-1185">Reference proteome</keyword>